<keyword evidence="3" id="KW-1185">Reference proteome</keyword>
<comment type="caution">
    <text evidence="2">The sequence shown here is derived from an EMBL/GenBank/DDBJ whole genome shotgun (WGS) entry which is preliminary data.</text>
</comment>
<proteinExistence type="predicted"/>
<dbReference type="RefSeq" id="WP_377760228.1">
    <property type="nucleotide sequence ID" value="NZ_JBHRXY010000003.1"/>
</dbReference>
<feature type="compositionally biased region" description="Basic and acidic residues" evidence="1">
    <location>
        <begin position="14"/>
        <end position="23"/>
    </location>
</feature>
<reference evidence="3" key="1">
    <citation type="journal article" date="2019" name="Int. J. Syst. Evol. Microbiol.">
        <title>The Global Catalogue of Microorganisms (GCM) 10K type strain sequencing project: providing services to taxonomists for standard genome sequencing and annotation.</title>
        <authorList>
            <consortium name="The Broad Institute Genomics Platform"/>
            <consortium name="The Broad Institute Genome Sequencing Center for Infectious Disease"/>
            <person name="Wu L."/>
            <person name="Ma J."/>
        </authorList>
    </citation>
    <scope>NUCLEOTIDE SEQUENCE [LARGE SCALE GENOMIC DNA]</scope>
    <source>
        <strain evidence="3">KCTC 42473</strain>
    </source>
</reference>
<organism evidence="2 3">
    <name type="scientific">Paracoccus angustae</name>
    <dbReference type="NCBI Taxonomy" id="1671480"/>
    <lineage>
        <taxon>Bacteria</taxon>
        <taxon>Pseudomonadati</taxon>
        <taxon>Pseudomonadota</taxon>
        <taxon>Alphaproteobacteria</taxon>
        <taxon>Rhodobacterales</taxon>
        <taxon>Paracoccaceae</taxon>
        <taxon>Paracoccus</taxon>
    </lineage>
</organism>
<feature type="region of interest" description="Disordered" evidence="1">
    <location>
        <begin position="14"/>
        <end position="36"/>
    </location>
</feature>
<evidence type="ECO:0000313" key="2">
    <source>
        <dbReference type="EMBL" id="MFC3628986.1"/>
    </source>
</evidence>
<sequence>MTLDYANEYPDVLSRHFEGDRPSSRTRSTGVASSERDGMSIVVLDRASTADPVTDRRRDEAVACLCEDLPV</sequence>
<evidence type="ECO:0000313" key="3">
    <source>
        <dbReference type="Proteomes" id="UP001595539"/>
    </source>
</evidence>
<dbReference type="Proteomes" id="UP001595539">
    <property type="component" value="Unassembled WGS sequence"/>
</dbReference>
<protein>
    <submittedName>
        <fullName evidence="2">Uncharacterized protein</fullName>
    </submittedName>
</protein>
<gene>
    <name evidence="2" type="ORF">ACFOM8_05950</name>
</gene>
<evidence type="ECO:0000256" key="1">
    <source>
        <dbReference type="SAM" id="MobiDB-lite"/>
    </source>
</evidence>
<name>A0ABV7U227_9RHOB</name>
<accession>A0ABV7U227</accession>
<dbReference type="EMBL" id="JBHRXY010000003">
    <property type="protein sequence ID" value="MFC3628986.1"/>
    <property type="molecule type" value="Genomic_DNA"/>
</dbReference>